<evidence type="ECO:0000256" key="1">
    <source>
        <dbReference type="ARBA" id="ARBA00013017"/>
    </source>
</evidence>
<comment type="similarity">
    <text evidence="8">Belongs to the peroxiredoxin family. BCP/PrxQ subfamily.</text>
</comment>
<evidence type="ECO:0000256" key="4">
    <source>
        <dbReference type="ARBA" id="ARBA00023002"/>
    </source>
</evidence>
<evidence type="ECO:0000256" key="6">
    <source>
        <dbReference type="ARBA" id="ARBA00023284"/>
    </source>
</evidence>
<evidence type="ECO:0000256" key="9">
    <source>
        <dbReference type="ARBA" id="ARBA00049091"/>
    </source>
</evidence>
<evidence type="ECO:0000256" key="10">
    <source>
        <dbReference type="SAM" id="SignalP"/>
    </source>
</evidence>
<evidence type="ECO:0000313" key="13">
    <source>
        <dbReference type="Proteomes" id="UP000355283"/>
    </source>
</evidence>
<keyword evidence="5" id="KW-1015">Disulfide bond</keyword>
<dbReference type="GO" id="GO:0045454">
    <property type="term" value="P:cell redox homeostasis"/>
    <property type="evidence" value="ECO:0007669"/>
    <property type="project" value="TreeGrafter"/>
</dbReference>
<feature type="signal peptide" evidence="10">
    <location>
        <begin position="1"/>
        <end position="17"/>
    </location>
</feature>
<dbReference type="GO" id="GO:0034599">
    <property type="term" value="P:cellular response to oxidative stress"/>
    <property type="evidence" value="ECO:0007669"/>
    <property type="project" value="TreeGrafter"/>
</dbReference>
<keyword evidence="10" id="KW-0732">Signal</keyword>
<dbReference type="PANTHER" id="PTHR42801">
    <property type="entry name" value="THIOREDOXIN-DEPENDENT PEROXIDE REDUCTASE"/>
    <property type="match status" value="1"/>
</dbReference>
<dbReference type="Pfam" id="PF00578">
    <property type="entry name" value="AhpC-TSA"/>
    <property type="match status" value="1"/>
</dbReference>
<feature type="domain" description="Thioredoxin" evidence="11">
    <location>
        <begin position="36"/>
        <end position="180"/>
    </location>
</feature>
<feature type="chain" id="PRO_5020030034" description="thioredoxin-dependent peroxiredoxin" evidence="10">
    <location>
        <begin position="18"/>
        <end position="180"/>
    </location>
</feature>
<evidence type="ECO:0000256" key="8">
    <source>
        <dbReference type="ARBA" id="ARBA00038489"/>
    </source>
</evidence>
<keyword evidence="6" id="KW-0676">Redox-active center</keyword>
<dbReference type="AlphaFoldDB" id="A0A4D9CYG0"/>
<keyword evidence="3" id="KW-0049">Antioxidant</keyword>
<comment type="caution">
    <text evidence="12">The sequence shown here is derived from an EMBL/GenBank/DDBJ whole genome shotgun (WGS) entry which is preliminary data.</text>
</comment>
<dbReference type="PANTHER" id="PTHR42801:SF4">
    <property type="entry name" value="AHPC_TSA FAMILY PROTEIN"/>
    <property type="match status" value="1"/>
</dbReference>
<proteinExistence type="inferred from homology"/>
<reference evidence="12 13" key="1">
    <citation type="submission" date="2019-01" db="EMBL/GenBank/DDBJ databases">
        <title>Nuclear Genome Assembly of the Microalgal Biofuel strain Nannochloropsis salina CCMP1776.</title>
        <authorList>
            <person name="Hovde B."/>
        </authorList>
    </citation>
    <scope>NUCLEOTIDE SEQUENCE [LARGE SCALE GENOMIC DNA]</scope>
    <source>
        <strain evidence="12 13">CCMP1776</strain>
    </source>
</reference>
<dbReference type="Gene3D" id="3.40.30.10">
    <property type="entry name" value="Glutaredoxin"/>
    <property type="match status" value="1"/>
</dbReference>
<dbReference type="InterPro" id="IPR013766">
    <property type="entry name" value="Thioredoxin_domain"/>
</dbReference>
<dbReference type="InterPro" id="IPR050924">
    <property type="entry name" value="Peroxiredoxin_BCP/PrxQ"/>
</dbReference>
<dbReference type="EMBL" id="SDOX01000122">
    <property type="protein sequence ID" value="TFJ81549.1"/>
    <property type="molecule type" value="Genomic_DNA"/>
</dbReference>
<dbReference type="EC" id="1.11.1.24" evidence="1"/>
<dbReference type="InterPro" id="IPR036249">
    <property type="entry name" value="Thioredoxin-like_sf"/>
</dbReference>
<dbReference type="GO" id="GO:0005737">
    <property type="term" value="C:cytoplasm"/>
    <property type="evidence" value="ECO:0007669"/>
    <property type="project" value="TreeGrafter"/>
</dbReference>
<dbReference type="GO" id="GO:0008379">
    <property type="term" value="F:thioredoxin peroxidase activity"/>
    <property type="evidence" value="ECO:0007669"/>
    <property type="project" value="TreeGrafter"/>
</dbReference>
<dbReference type="SUPFAM" id="SSF52833">
    <property type="entry name" value="Thioredoxin-like"/>
    <property type="match status" value="1"/>
</dbReference>
<keyword evidence="2" id="KW-0575">Peroxidase</keyword>
<dbReference type="PROSITE" id="PS51352">
    <property type="entry name" value="THIOREDOXIN_2"/>
    <property type="match status" value="1"/>
</dbReference>
<dbReference type="CDD" id="cd03017">
    <property type="entry name" value="PRX_BCP"/>
    <property type="match status" value="1"/>
</dbReference>
<gene>
    <name evidence="12" type="ORF">NSK_006800</name>
</gene>
<protein>
    <recommendedName>
        <fullName evidence="1">thioredoxin-dependent peroxiredoxin</fullName>
        <ecNumber evidence="1">1.11.1.24</ecNumber>
    </recommendedName>
    <alternativeName>
        <fullName evidence="7">Thioredoxin peroxidase</fullName>
    </alternativeName>
</protein>
<evidence type="ECO:0000256" key="3">
    <source>
        <dbReference type="ARBA" id="ARBA00022862"/>
    </source>
</evidence>
<comment type="catalytic activity">
    <reaction evidence="9">
        <text>a hydroperoxide + [thioredoxin]-dithiol = an alcohol + [thioredoxin]-disulfide + H2O</text>
        <dbReference type="Rhea" id="RHEA:62620"/>
        <dbReference type="Rhea" id="RHEA-COMP:10698"/>
        <dbReference type="Rhea" id="RHEA-COMP:10700"/>
        <dbReference type="ChEBI" id="CHEBI:15377"/>
        <dbReference type="ChEBI" id="CHEBI:29950"/>
        <dbReference type="ChEBI" id="CHEBI:30879"/>
        <dbReference type="ChEBI" id="CHEBI:35924"/>
        <dbReference type="ChEBI" id="CHEBI:50058"/>
        <dbReference type="EC" id="1.11.1.24"/>
    </reaction>
</comment>
<keyword evidence="13" id="KW-1185">Reference proteome</keyword>
<evidence type="ECO:0000313" key="12">
    <source>
        <dbReference type="EMBL" id="TFJ81549.1"/>
    </source>
</evidence>
<evidence type="ECO:0000256" key="2">
    <source>
        <dbReference type="ARBA" id="ARBA00022559"/>
    </source>
</evidence>
<name>A0A4D9CYG0_9STRA</name>
<organism evidence="12 13">
    <name type="scientific">Nannochloropsis salina CCMP1776</name>
    <dbReference type="NCBI Taxonomy" id="1027361"/>
    <lineage>
        <taxon>Eukaryota</taxon>
        <taxon>Sar</taxon>
        <taxon>Stramenopiles</taxon>
        <taxon>Ochrophyta</taxon>
        <taxon>Eustigmatophyceae</taxon>
        <taxon>Eustigmatales</taxon>
        <taxon>Monodopsidaceae</taxon>
        <taxon>Microchloropsis</taxon>
        <taxon>Microchloropsis salina</taxon>
    </lineage>
</organism>
<keyword evidence="4" id="KW-0560">Oxidoreductase</keyword>
<evidence type="ECO:0000256" key="5">
    <source>
        <dbReference type="ARBA" id="ARBA00023157"/>
    </source>
</evidence>
<sequence>MRIISVLALSLVMAAQAFMPSNGPSMGRSRGVMNMLKVGDAAPDFALKDQNNKVVKLSTFKGKKEVVLFFYPKDDTPGCTKEAKAFSAALGDFKKKGAEVFGISSDEDHTAFVDKYGLQMQLLSDVGGATRKAYQVPSSLFGALDGRVTYVIGKDQKIRLIYDNQFAPESHVEKSLGTLA</sequence>
<dbReference type="InterPro" id="IPR000866">
    <property type="entry name" value="AhpC/TSA"/>
</dbReference>
<accession>A0A4D9CYG0</accession>
<dbReference type="OrthoDB" id="338622at2759"/>
<evidence type="ECO:0000259" key="11">
    <source>
        <dbReference type="PROSITE" id="PS51352"/>
    </source>
</evidence>
<dbReference type="Proteomes" id="UP000355283">
    <property type="component" value="Unassembled WGS sequence"/>
</dbReference>
<evidence type="ECO:0000256" key="7">
    <source>
        <dbReference type="ARBA" id="ARBA00032824"/>
    </source>
</evidence>